<keyword evidence="1" id="KW-0472">Membrane</keyword>
<accession>L8JBW3</accession>
<comment type="caution">
    <text evidence="2">The sequence shown here is derived from an EMBL/GenBank/DDBJ whole genome shotgun (WGS) entry which is preliminary data.</text>
</comment>
<evidence type="ECO:0000313" key="2">
    <source>
        <dbReference type="EMBL" id="ELR66320.1"/>
    </source>
</evidence>
<keyword evidence="3" id="KW-1185">Reference proteome</keyword>
<reference evidence="2 3" key="1">
    <citation type="submission" date="2012-12" db="EMBL/GenBank/DDBJ databases">
        <title>Genome Assembly of Photobacterium sp. AK15.</title>
        <authorList>
            <person name="Khatri I."/>
            <person name="Vaidya B."/>
            <person name="Srinivas T.N.R."/>
            <person name="Subramanian S."/>
            <person name="Pinnaka A."/>
        </authorList>
    </citation>
    <scope>NUCLEOTIDE SEQUENCE [LARGE SCALE GENOMIC DNA]</scope>
    <source>
        <strain evidence="2 3">AK15</strain>
    </source>
</reference>
<dbReference type="PATRIC" id="fig|1056511.3.peg.1575"/>
<sequence length="158" mass="19151">MLPEVFKRQQKQRFRLFIWFSAVLFIAGVMLVQWQKIEKKAEQTQLRQLEQTFFKSASSFRQEWELQDKPKQLNVDGIQLGFTALGWPIVLHNGQVDCERMWELLASRERSVHYIRFYTEKGMRSEQYNSCFYQITGSNWLELFFQHERIRLNDFLTD</sequence>
<dbReference type="AlphaFoldDB" id="L8JBW3"/>
<dbReference type="EMBL" id="AMZO01000007">
    <property type="protein sequence ID" value="ELR66320.1"/>
    <property type="molecule type" value="Genomic_DNA"/>
</dbReference>
<evidence type="ECO:0000313" key="3">
    <source>
        <dbReference type="Proteomes" id="UP000011134"/>
    </source>
</evidence>
<evidence type="ECO:0000256" key="1">
    <source>
        <dbReference type="SAM" id="Phobius"/>
    </source>
</evidence>
<protein>
    <submittedName>
        <fullName evidence="2">MSHA biogenesis protein MshF</fullName>
    </submittedName>
</protein>
<gene>
    <name evidence="2" type="ORF">C942_04755</name>
</gene>
<name>L8JBW3_9GAMM</name>
<proteinExistence type="predicted"/>
<organism evidence="2 3">
    <name type="scientific">Photobacterium marinum</name>
    <dbReference type="NCBI Taxonomy" id="1056511"/>
    <lineage>
        <taxon>Bacteria</taxon>
        <taxon>Pseudomonadati</taxon>
        <taxon>Pseudomonadota</taxon>
        <taxon>Gammaproteobacteria</taxon>
        <taxon>Vibrionales</taxon>
        <taxon>Vibrionaceae</taxon>
        <taxon>Photobacterium</taxon>
    </lineage>
</organism>
<keyword evidence="1" id="KW-1133">Transmembrane helix</keyword>
<keyword evidence="1" id="KW-0812">Transmembrane</keyword>
<dbReference type="Proteomes" id="UP000011134">
    <property type="component" value="Unassembled WGS sequence"/>
</dbReference>
<feature type="transmembrane region" description="Helical" evidence="1">
    <location>
        <begin position="16"/>
        <end position="34"/>
    </location>
</feature>